<sequence>MTPAQLAKIRAYADAATGGPWGVEIVGQQLTVMYRGTGEPVALCGDPGSPGSEANAVFIAAARTHVPELVAEVDRLRAELAEARYDARLMERHTNAATRAYQRIAASDDPAGDARPALDALLDHLAEHMDDETDPPERELGHPHAAAVPGGHHRTRTPGSAGTAHPRRTGDLLMPTDTQCGARVHKNCACIRPKGHPGECNCAYRDGAPEEE</sequence>
<reference evidence="3 4" key="1">
    <citation type="submission" date="2020-08" db="EMBL/GenBank/DDBJ databases">
        <title>Sequencing the genomes of 1000 actinobacteria strains.</title>
        <authorList>
            <person name="Klenk H.-P."/>
        </authorList>
    </citation>
    <scope>NUCLEOTIDE SEQUENCE [LARGE SCALE GENOMIC DNA]</scope>
    <source>
        <strain evidence="3 4">DSM 44551</strain>
    </source>
</reference>
<evidence type="ECO:0000313" key="3">
    <source>
        <dbReference type="EMBL" id="MBB5431380.1"/>
    </source>
</evidence>
<comment type="caution">
    <text evidence="3">The sequence shown here is derived from an EMBL/GenBank/DDBJ whole genome shotgun (WGS) entry which is preliminary data.</text>
</comment>
<dbReference type="AlphaFoldDB" id="A0A7W8VCV6"/>
<protein>
    <submittedName>
        <fullName evidence="3">Uncharacterized protein</fullName>
    </submittedName>
</protein>
<feature type="region of interest" description="Disordered" evidence="2">
    <location>
        <begin position="130"/>
        <end position="174"/>
    </location>
</feature>
<evidence type="ECO:0000256" key="2">
    <source>
        <dbReference type="SAM" id="MobiDB-lite"/>
    </source>
</evidence>
<proteinExistence type="predicted"/>
<dbReference type="Proteomes" id="UP000572635">
    <property type="component" value="Unassembled WGS sequence"/>
</dbReference>
<organism evidence="3 4">
    <name type="scientific">Nocardiopsis composta</name>
    <dbReference type="NCBI Taxonomy" id="157465"/>
    <lineage>
        <taxon>Bacteria</taxon>
        <taxon>Bacillati</taxon>
        <taxon>Actinomycetota</taxon>
        <taxon>Actinomycetes</taxon>
        <taxon>Streptosporangiales</taxon>
        <taxon>Nocardiopsidaceae</taxon>
        <taxon>Nocardiopsis</taxon>
    </lineage>
</organism>
<gene>
    <name evidence="3" type="ORF">HDA36_001464</name>
</gene>
<dbReference type="EMBL" id="JACHDB010000001">
    <property type="protein sequence ID" value="MBB5431380.1"/>
    <property type="molecule type" value="Genomic_DNA"/>
</dbReference>
<dbReference type="RefSeq" id="WP_184391005.1">
    <property type="nucleotide sequence ID" value="NZ_JACHDB010000001.1"/>
</dbReference>
<keyword evidence="1" id="KW-0175">Coiled coil</keyword>
<name>A0A7W8VCV6_9ACTN</name>
<evidence type="ECO:0000313" key="4">
    <source>
        <dbReference type="Proteomes" id="UP000572635"/>
    </source>
</evidence>
<accession>A0A7W8VCV6</accession>
<evidence type="ECO:0000256" key="1">
    <source>
        <dbReference type="SAM" id="Coils"/>
    </source>
</evidence>
<keyword evidence="4" id="KW-1185">Reference proteome</keyword>
<feature type="coiled-coil region" evidence="1">
    <location>
        <begin position="66"/>
        <end position="93"/>
    </location>
</feature>